<evidence type="ECO:0000313" key="3">
    <source>
        <dbReference type="Proteomes" id="UP001601442"/>
    </source>
</evidence>
<protein>
    <recommendedName>
        <fullName evidence="4">Restriction system protein</fullName>
    </recommendedName>
</protein>
<evidence type="ECO:0000313" key="2">
    <source>
        <dbReference type="EMBL" id="MFF0496454.1"/>
    </source>
</evidence>
<name>A0ABW6NZ54_9NOCA</name>
<feature type="region of interest" description="Disordered" evidence="1">
    <location>
        <begin position="1"/>
        <end position="33"/>
    </location>
</feature>
<keyword evidence="3" id="KW-1185">Reference proteome</keyword>
<organism evidence="2 3">
    <name type="scientific">Nocardia aobensis</name>
    <dbReference type="NCBI Taxonomy" id="257277"/>
    <lineage>
        <taxon>Bacteria</taxon>
        <taxon>Bacillati</taxon>
        <taxon>Actinomycetota</taxon>
        <taxon>Actinomycetes</taxon>
        <taxon>Mycobacteriales</taxon>
        <taxon>Nocardiaceae</taxon>
        <taxon>Nocardia</taxon>
    </lineage>
</organism>
<accession>A0ABW6NZ54</accession>
<evidence type="ECO:0008006" key="4">
    <source>
        <dbReference type="Google" id="ProtNLM"/>
    </source>
</evidence>
<gene>
    <name evidence="2" type="ORF">ACFYU5_08630</name>
</gene>
<dbReference type="Proteomes" id="UP001601442">
    <property type="component" value="Unassembled WGS sequence"/>
</dbReference>
<proteinExistence type="predicted"/>
<evidence type="ECO:0000256" key="1">
    <source>
        <dbReference type="SAM" id="MobiDB-lite"/>
    </source>
</evidence>
<dbReference type="EMBL" id="JBIAMT010000002">
    <property type="protein sequence ID" value="MFF0496454.1"/>
    <property type="molecule type" value="Genomic_DNA"/>
</dbReference>
<reference evidence="2 3" key="1">
    <citation type="submission" date="2024-10" db="EMBL/GenBank/DDBJ databases">
        <title>The Natural Products Discovery Center: Release of the First 8490 Sequenced Strains for Exploring Actinobacteria Biosynthetic Diversity.</title>
        <authorList>
            <person name="Kalkreuter E."/>
            <person name="Kautsar S.A."/>
            <person name="Yang D."/>
            <person name="Bader C.D."/>
            <person name="Teijaro C.N."/>
            <person name="Fluegel L."/>
            <person name="Davis C.M."/>
            <person name="Simpson J.R."/>
            <person name="Lauterbach L."/>
            <person name="Steele A.D."/>
            <person name="Gui C."/>
            <person name="Meng S."/>
            <person name="Li G."/>
            <person name="Viehrig K."/>
            <person name="Ye F."/>
            <person name="Su P."/>
            <person name="Kiefer A.F."/>
            <person name="Nichols A."/>
            <person name="Cepeda A.J."/>
            <person name="Yan W."/>
            <person name="Fan B."/>
            <person name="Jiang Y."/>
            <person name="Adhikari A."/>
            <person name="Zheng C.-J."/>
            <person name="Schuster L."/>
            <person name="Cowan T.M."/>
            <person name="Smanski M.J."/>
            <person name="Chevrette M.G."/>
            <person name="De Carvalho L.P.S."/>
            <person name="Shen B."/>
        </authorList>
    </citation>
    <scope>NUCLEOTIDE SEQUENCE [LARGE SCALE GENOMIC DNA]</scope>
    <source>
        <strain evidence="2 3">NPDC004119</strain>
    </source>
</reference>
<sequence length="393" mass="43721">MRAHNQAVRETERARQREERARAALSRAQESERRAAEAAALRAYRDRRVSEADAATARYAEIYDQIDTILDATLDIDDYVDLESLRRTAEHPEFAPGALATPVPHPAWVQAPPEPQFTPPPEPAGLGKLFGKSKYEQQVAAAHQQWQQAHAAWLHHVQVDIPAQNQRLQAEHQGLEVVRQERLSRARADYEEQCRQREAAIAEHNARVDDLIARLAADQPAAIDEYVGIVLSNSTYPVEFPVDYDYTFDGELRELTLSVTVPAPDSIPSIKQVKYIAASDEIRETPLSQKDQRLRYNTAVTSVALRTLHEIFEADRAERIESISMTVATVATDPATGHPTEVPFVAAAVSREQFLHLNLAEVEPAAALTGLRALVSKNPFALTPIATSSGVRR</sequence>
<dbReference type="RefSeq" id="WP_387391772.1">
    <property type="nucleotide sequence ID" value="NZ_JBIAMT010000002.1"/>
</dbReference>
<feature type="compositionally biased region" description="Basic and acidic residues" evidence="1">
    <location>
        <begin position="7"/>
        <end position="22"/>
    </location>
</feature>
<comment type="caution">
    <text evidence="2">The sequence shown here is derived from an EMBL/GenBank/DDBJ whole genome shotgun (WGS) entry which is preliminary data.</text>
</comment>